<name>A0A1C3VR17_9HYPH</name>
<evidence type="ECO:0000256" key="1">
    <source>
        <dbReference type="SAM" id="MobiDB-lite"/>
    </source>
</evidence>
<dbReference type="Proteomes" id="UP000199205">
    <property type="component" value="Unassembled WGS sequence"/>
</dbReference>
<dbReference type="EMBL" id="FMAF01000006">
    <property type="protein sequence ID" value="SCB30226.1"/>
    <property type="molecule type" value="Genomic_DNA"/>
</dbReference>
<evidence type="ECO:0000313" key="2">
    <source>
        <dbReference type="EMBL" id="SCB30226.1"/>
    </source>
</evidence>
<sequence length="1058" mass="111018">MVTGIPHAIASTADLMEQGTANALTFSDPNTGENQFHQLARNLGIISGGEPTTSNAYEPTTGTDLRNVGAAVLDKTGITIPEPKNAPERIARTAGEFGSMMVAPELMGGKIGSAAKALGVGTVSGAASQTAAEAVPEKYKPLASLLGGVGGGMAGEAVASIPKIVGSGARAAVDYASPLTEGGQQRMAGTALREAASNPDEAINAIDTAPRNIVPGSNPTTFQLTGDPGLGTMERAVATKNPEQFQGLRGEQNAARLDALSNIQSEGHPEAVSGFFRDQLQQIDNETQLTHDFAQNWARNELDATGGGRSPEAYGEDIKGLVNPQIESATNTARTATEGLGGGRPEVLGEQARTAIQNQLDATKARERQLWSAVDPDGKLITVTSPLKQAAQRIYGDMGPEAGIGMAPVESELSKVISNYGQTLPFQRLVNLRSAISQAMRDANSPLSPNQPAYGRLTQLRGAVENAISDSIAQKAAQEQQAVSTGAMSPQETTIQRWAREVQGKMDAKRSATARSSEFAPDFGESSTGRAEVLPGEMGAGSQAGSQAGRPSGSTPSQGSLVDEESAARLKKATAATTDRKQTFGAKPVSQILQRPGSTQPYMMPSAGVTSSIWKPGNAGADTVRSALTAAKGSPEAVDAVRNMAAASLRERAPQGVITSKIFNQWRAQHAPALQALEQAAPGTIARFEGASRAAEGLQRFENFNPETASGVLPDRYFSTGEKGFGAVNDLRELVGKDKADKLLSDYAADSLRKSAARPDGTLDPAKFEAWQKTHSGALRAIPDLQAKFMTASKAADNLASVAAQRKDVLDAYQKGAVGKLLKVDDPADVVRTVGSIFGRNDSVQQMRVLAQEAQKNPDAIAGLRKSIVEYMESKLVSNTEAATSGRNLIKSDAFQSFLGKNFTTLRQVFNDDELNTMRAVAQDLKRANRSIASSKLPGGSNTAQDLAAINAHDMKSSLLGKFVTHAVGSGAGFLSGGPLGTVAGFIGGHVLGSMREAGIRNVNDLIRDAMLNPDLAKTLMMKAPKRLDTGSELTLASKLKRLAMFSGINNADNQKTH</sequence>
<feature type="region of interest" description="Disordered" evidence="1">
    <location>
        <begin position="502"/>
        <end position="584"/>
    </location>
</feature>
<gene>
    <name evidence="2" type="ORF">GA0061101_10678</name>
</gene>
<feature type="compositionally biased region" description="Low complexity" evidence="1">
    <location>
        <begin position="540"/>
        <end position="554"/>
    </location>
</feature>
<accession>A0A1C3VR17</accession>
<protein>
    <submittedName>
        <fullName evidence="2">Uncharacterized protein</fullName>
    </submittedName>
</protein>
<evidence type="ECO:0000313" key="3">
    <source>
        <dbReference type="Proteomes" id="UP000199205"/>
    </source>
</evidence>
<proteinExistence type="predicted"/>
<organism evidence="2 3">
    <name type="scientific">Rhizobium lusitanum</name>
    <dbReference type="NCBI Taxonomy" id="293958"/>
    <lineage>
        <taxon>Bacteria</taxon>
        <taxon>Pseudomonadati</taxon>
        <taxon>Pseudomonadota</taxon>
        <taxon>Alphaproteobacteria</taxon>
        <taxon>Hyphomicrobiales</taxon>
        <taxon>Rhizobiaceae</taxon>
        <taxon>Rhizobium/Agrobacterium group</taxon>
        <taxon>Rhizobium</taxon>
    </lineage>
</organism>
<reference evidence="2 3" key="1">
    <citation type="submission" date="2016-08" db="EMBL/GenBank/DDBJ databases">
        <authorList>
            <person name="Seilhamer J.J."/>
        </authorList>
    </citation>
    <scope>NUCLEOTIDE SEQUENCE [LARGE SCALE GENOMIC DNA]</scope>
    <source>
        <strain evidence="2 3">P1-7</strain>
    </source>
</reference>
<dbReference type="AlphaFoldDB" id="A0A1C3VR17"/>